<evidence type="ECO:0000313" key="4">
    <source>
        <dbReference type="RefSeq" id="XP_006818693.1"/>
    </source>
</evidence>
<keyword evidence="1" id="KW-0175">Coiled coil</keyword>
<keyword evidence="3" id="KW-1185">Reference proteome</keyword>
<gene>
    <name evidence="4" type="primary">LOC102803380</name>
</gene>
<evidence type="ECO:0000256" key="2">
    <source>
        <dbReference type="SAM" id="MobiDB-lite"/>
    </source>
</evidence>
<feature type="compositionally biased region" description="Basic and acidic residues" evidence="2">
    <location>
        <begin position="155"/>
        <end position="211"/>
    </location>
</feature>
<evidence type="ECO:0000256" key="1">
    <source>
        <dbReference type="SAM" id="Coils"/>
    </source>
</evidence>
<dbReference type="RefSeq" id="XP_006818693.1">
    <property type="nucleotide sequence ID" value="XM_006818630.1"/>
</dbReference>
<feature type="region of interest" description="Disordered" evidence="2">
    <location>
        <begin position="1"/>
        <end position="59"/>
    </location>
</feature>
<feature type="coiled-coil region" evidence="1">
    <location>
        <begin position="336"/>
        <end position="391"/>
    </location>
</feature>
<evidence type="ECO:0000313" key="3">
    <source>
        <dbReference type="Proteomes" id="UP000694865"/>
    </source>
</evidence>
<feature type="compositionally biased region" description="Basic residues" evidence="2">
    <location>
        <begin position="41"/>
        <end position="58"/>
    </location>
</feature>
<feature type="region of interest" description="Disordered" evidence="2">
    <location>
        <begin position="87"/>
        <end position="117"/>
    </location>
</feature>
<feature type="compositionally biased region" description="Low complexity" evidence="2">
    <location>
        <begin position="140"/>
        <end position="153"/>
    </location>
</feature>
<organism evidence="3 4">
    <name type="scientific">Saccoglossus kowalevskii</name>
    <name type="common">Acorn worm</name>
    <dbReference type="NCBI Taxonomy" id="10224"/>
    <lineage>
        <taxon>Eukaryota</taxon>
        <taxon>Metazoa</taxon>
        <taxon>Hemichordata</taxon>
        <taxon>Enteropneusta</taxon>
        <taxon>Harrimaniidae</taxon>
        <taxon>Saccoglossus</taxon>
    </lineage>
</organism>
<protein>
    <submittedName>
        <fullName evidence="4">Protein phosphatase 1 regulatory subunit 12A-like</fullName>
    </submittedName>
</protein>
<proteinExistence type="predicted"/>
<feature type="compositionally biased region" description="Basic and acidic residues" evidence="2">
    <location>
        <begin position="229"/>
        <end position="246"/>
    </location>
</feature>
<reference evidence="4" key="1">
    <citation type="submission" date="2025-08" db="UniProtKB">
        <authorList>
            <consortium name="RefSeq"/>
        </authorList>
    </citation>
    <scope>IDENTIFICATION</scope>
    <source>
        <tissue evidence="4">Testes</tissue>
    </source>
</reference>
<sequence length="398" mass="44419">MADSVGEAGESRVARRRREREAAKKNGEDGEGATGGAAKKTGGRFKDRKGKVREKRRPTGVITLVGQEVVQEAGMDDEVRANTEINETIATDKEGSISSHKSSCRSHDVPTTNLDVPIITSPDISMVTSSDVSMGTSDVSIVISPDVSIVTTTQETDKLEKDSDKPLGKRENDSDKQLEHLAKEDDSPVEHLEKEDDSPVKHLEKESDKSLGFEQSLEDNNNEQTNMVDSKEKLNAIQMEKDKEETIETEETSNITEAGDISAGPEAKNSLTALTLADVPQSLSRTHDAQTDVQSPRTRRAWRTRQCQSLISTDPNDLHTMYLPPDSPTENYKKLYDRERRETRRLTRRLAESEQAVNRMHEEMERLKKYLVDAENEIDRLQEENDALVSAVTKLSLS</sequence>
<dbReference type="Proteomes" id="UP000694865">
    <property type="component" value="Unplaced"/>
</dbReference>
<feature type="region of interest" description="Disordered" evidence="2">
    <location>
        <begin position="140"/>
        <end position="264"/>
    </location>
</feature>
<accession>A0ABM0MFA2</accession>
<name>A0ABM0MFA2_SACKO</name>
<feature type="compositionally biased region" description="Basic and acidic residues" evidence="2">
    <location>
        <begin position="9"/>
        <end position="28"/>
    </location>
</feature>
<dbReference type="GeneID" id="102803380"/>